<keyword evidence="5" id="KW-0464">Manganese</keyword>
<sequence>MKILEEKLKSFFAKNGKKITHGEFTICMGNEACDLDSFISSLIVAYAENIIHVVPMRKDVFLTKGELTYLCKKFGIDPNDLIYLERPTGNFTPAARKVGTYFLYKDEVYSIHDKQIKLVLTDHNEPIEELADCEIEMVIDHHRLANNISTSKRIYIDIDVGSATTLISKYLGDDLTKKVHCFTEVSSLKKDKKRELLCAQLAHLLIIPILIDTNFLRKRTSLFDYIEYRKLKKISGMKKKELKHEYKEIRKARKNDSHFDTNLILQKDFKRFKHKGYSFGASTIKYNFEDWIDREASKIAGLDKNKLGMALFLELESFKNEQGLDFYYVATKIKGVRCMIILDFPFIKELVADLDIKKTDYKGMAYYKMDPKITRKVMVPKIMNIINKHYKD</sequence>
<evidence type="ECO:0000256" key="3">
    <source>
        <dbReference type="ARBA" id="ARBA00022723"/>
    </source>
</evidence>
<name>A0A9P6L0E3_9MICR</name>
<dbReference type="SUPFAM" id="SSF64182">
    <property type="entry name" value="DHH phosphoesterases"/>
    <property type="match status" value="1"/>
</dbReference>
<dbReference type="GO" id="GO:0046872">
    <property type="term" value="F:metal ion binding"/>
    <property type="evidence" value="ECO:0007669"/>
    <property type="project" value="UniProtKB-KW"/>
</dbReference>
<evidence type="ECO:0000256" key="1">
    <source>
        <dbReference type="ARBA" id="ARBA00001936"/>
    </source>
</evidence>
<evidence type="ECO:0000259" key="8">
    <source>
        <dbReference type="Pfam" id="PF01368"/>
    </source>
</evidence>
<dbReference type="InterPro" id="IPR004097">
    <property type="entry name" value="DHHA2"/>
</dbReference>
<dbReference type="Pfam" id="PF01368">
    <property type="entry name" value="DHH"/>
    <property type="match status" value="1"/>
</dbReference>
<dbReference type="OrthoDB" id="374045at2759"/>
<dbReference type="Pfam" id="PF02833">
    <property type="entry name" value="DHHA2"/>
    <property type="match status" value="1"/>
</dbReference>
<keyword evidence="3" id="KW-0479">Metal-binding</keyword>
<evidence type="ECO:0000313" key="10">
    <source>
        <dbReference type="EMBL" id="KAF9764656.1"/>
    </source>
</evidence>
<evidence type="ECO:0000313" key="11">
    <source>
        <dbReference type="Proteomes" id="UP000740883"/>
    </source>
</evidence>
<keyword evidence="11" id="KW-1185">Reference proteome</keyword>
<dbReference type="Gene3D" id="3.90.1640.10">
    <property type="entry name" value="inorganic pyrophosphatase (n-terminal core)"/>
    <property type="match status" value="1"/>
</dbReference>
<dbReference type="Gene3D" id="3.10.310.20">
    <property type="entry name" value="DHHA2 domain"/>
    <property type="match status" value="1"/>
</dbReference>
<evidence type="ECO:0000259" key="9">
    <source>
        <dbReference type="Pfam" id="PF02833"/>
    </source>
</evidence>
<dbReference type="InterPro" id="IPR038763">
    <property type="entry name" value="DHH_sf"/>
</dbReference>
<evidence type="ECO:0000256" key="2">
    <source>
        <dbReference type="ARBA" id="ARBA00012146"/>
    </source>
</evidence>
<dbReference type="PANTHER" id="PTHR12112:SF22">
    <property type="entry name" value="MANGANESE-DEPENDENT INORGANIC PYROPHOSPHATASE-RELATED"/>
    <property type="match status" value="1"/>
</dbReference>
<dbReference type="EMBL" id="SBJO01000013">
    <property type="protein sequence ID" value="KAF9764656.1"/>
    <property type="molecule type" value="Genomic_DNA"/>
</dbReference>
<dbReference type="InterPro" id="IPR001667">
    <property type="entry name" value="DDH_dom"/>
</dbReference>
<evidence type="ECO:0000256" key="5">
    <source>
        <dbReference type="ARBA" id="ARBA00023211"/>
    </source>
</evidence>
<proteinExistence type="predicted"/>
<accession>A0A9P6L0E3</accession>
<gene>
    <name evidence="10" type="primary">PPX1</name>
    <name evidence="10" type="ORF">NGRA_0383</name>
</gene>
<comment type="cofactor">
    <cofactor evidence="1">
        <name>Mn(2+)</name>
        <dbReference type="ChEBI" id="CHEBI:29035"/>
    </cofactor>
</comment>
<dbReference type="InterPro" id="IPR038222">
    <property type="entry name" value="DHHA2_dom_sf"/>
</dbReference>
<dbReference type="PANTHER" id="PTHR12112">
    <property type="entry name" value="BNIP - RELATED"/>
    <property type="match status" value="1"/>
</dbReference>
<dbReference type="GO" id="GO:0005737">
    <property type="term" value="C:cytoplasm"/>
    <property type="evidence" value="ECO:0007669"/>
    <property type="project" value="InterPro"/>
</dbReference>
<comment type="catalytic activity">
    <reaction evidence="7">
        <text>diphosphate + H2O = 2 phosphate + H(+)</text>
        <dbReference type="Rhea" id="RHEA:24576"/>
        <dbReference type="ChEBI" id="CHEBI:15377"/>
        <dbReference type="ChEBI" id="CHEBI:15378"/>
        <dbReference type="ChEBI" id="CHEBI:33019"/>
        <dbReference type="ChEBI" id="CHEBI:43474"/>
        <dbReference type="EC" id="3.6.1.1"/>
    </reaction>
</comment>
<feature type="domain" description="DHHA2" evidence="9">
    <location>
        <begin position="247"/>
        <end position="384"/>
    </location>
</feature>
<dbReference type="Proteomes" id="UP000740883">
    <property type="component" value="Unassembled WGS sequence"/>
</dbReference>
<evidence type="ECO:0000256" key="7">
    <source>
        <dbReference type="ARBA" id="ARBA00047820"/>
    </source>
</evidence>
<reference evidence="10 11" key="1">
    <citation type="journal article" date="2020" name="Genome Biol. Evol.">
        <title>Comparative genomics of strictly vertically transmitted, feminizing microsporidia endosymbionts of amphipod crustaceans.</title>
        <authorList>
            <person name="Cormier A."/>
            <person name="Chebbi M.A."/>
            <person name="Giraud I."/>
            <person name="Wattier R."/>
            <person name="Teixeira M."/>
            <person name="Gilbert C."/>
            <person name="Rigaud T."/>
            <person name="Cordaux R."/>
        </authorList>
    </citation>
    <scope>NUCLEOTIDE SEQUENCE [LARGE SCALE GENOMIC DNA]</scope>
    <source>
        <strain evidence="10 11">Ou3-Ou53</strain>
    </source>
</reference>
<dbReference type="AlphaFoldDB" id="A0A9P6L0E3"/>
<protein>
    <recommendedName>
        <fullName evidence="2">inorganic diphosphatase</fullName>
        <ecNumber evidence="2">3.6.1.1</ecNumber>
    </recommendedName>
    <alternativeName>
        <fullName evidence="6">Pyrophosphate phospho-hydrolase</fullName>
    </alternativeName>
</protein>
<dbReference type="EC" id="3.6.1.1" evidence="2"/>
<evidence type="ECO:0000256" key="4">
    <source>
        <dbReference type="ARBA" id="ARBA00022801"/>
    </source>
</evidence>
<evidence type="ECO:0000256" key="6">
    <source>
        <dbReference type="ARBA" id="ARBA00032535"/>
    </source>
</evidence>
<feature type="domain" description="DDH" evidence="8">
    <location>
        <begin position="26"/>
        <end position="177"/>
    </location>
</feature>
<keyword evidence="4" id="KW-0378">Hydrolase</keyword>
<organism evidence="10 11">
    <name type="scientific">Nosema granulosis</name>
    <dbReference type="NCBI Taxonomy" id="83296"/>
    <lineage>
        <taxon>Eukaryota</taxon>
        <taxon>Fungi</taxon>
        <taxon>Fungi incertae sedis</taxon>
        <taxon>Microsporidia</taxon>
        <taxon>Nosematidae</taxon>
        <taxon>Nosema</taxon>
    </lineage>
</organism>
<dbReference type="GO" id="GO:0004427">
    <property type="term" value="F:inorganic diphosphate phosphatase activity"/>
    <property type="evidence" value="ECO:0007669"/>
    <property type="project" value="UniProtKB-EC"/>
</dbReference>
<comment type="caution">
    <text evidence="10">The sequence shown here is derived from an EMBL/GenBank/DDBJ whole genome shotgun (WGS) entry which is preliminary data.</text>
</comment>